<dbReference type="SUPFAM" id="SSF50969">
    <property type="entry name" value="YVTN repeat-like/Quinoprotein amine dehydrogenase"/>
    <property type="match status" value="1"/>
</dbReference>
<dbReference type="Proteomes" id="UP001218071">
    <property type="component" value="Chromosome"/>
</dbReference>
<accession>A0ABY7UMR7</accession>
<evidence type="ECO:0000313" key="4">
    <source>
        <dbReference type="Proteomes" id="UP001218071"/>
    </source>
</evidence>
<evidence type="ECO:0000259" key="2">
    <source>
        <dbReference type="Pfam" id="PF21959"/>
    </source>
</evidence>
<dbReference type="NCBIfam" id="TIGR01167">
    <property type="entry name" value="LPXTG_anchor"/>
    <property type="match status" value="1"/>
</dbReference>
<evidence type="ECO:0000313" key="3">
    <source>
        <dbReference type="EMBL" id="WCZ39664.1"/>
    </source>
</evidence>
<feature type="domain" description="DUF6923" evidence="2">
    <location>
        <begin position="565"/>
        <end position="868"/>
    </location>
</feature>
<feature type="region of interest" description="Disordered" evidence="1">
    <location>
        <begin position="48"/>
        <end position="80"/>
    </location>
</feature>
<feature type="region of interest" description="Disordered" evidence="1">
    <location>
        <begin position="511"/>
        <end position="542"/>
    </location>
</feature>
<dbReference type="InterPro" id="IPR054215">
    <property type="entry name" value="DUF6923"/>
</dbReference>
<dbReference type="InterPro" id="IPR013783">
    <property type="entry name" value="Ig-like_fold"/>
</dbReference>
<dbReference type="Pfam" id="PF21959">
    <property type="entry name" value="DUF6923"/>
    <property type="match status" value="1"/>
</dbReference>
<evidence type="ECO:0000256" key="1">
    <source>
        <dbReference type="SAM" id="MobiDB-lite"/>
    </source>
</evidence>
<keyword evidence="4" id="KW-1185">Reference proteome</keyword>
<dbReference type="Gene3D" id="2.60.40.10">
    <property type="entry name" value="Immunoglobulins"/>
    <property type="match status" value="1"/>
</dbReference>
<reference evidence="3 4" key="1">
    <citation type="submission" date="2020-10" db="EMBL/GenBank/DDBJ databases">
        <title>Complete genome sequence of Corynebacterium jeddahense DSM 45997, type strain of Corynebacterium jeddahense.</title>
        <authorList>
            <person name="Busche T."/>
            <person name="Kalinowski J."/>
            <person name="Ruckert C."/>
        </authorList>
    </citation>
    <scope>NUCLEOTIDE SEQUENCE [LARGE SCALE GENOMIC DNA]</scope>
    <source>
        <strain evidence="3 4">DSM 45997</strain>
    </source>
</reference>
<sequence>MRNILKPAARTASSRARRSVRGVAAVVASVALAAGLGSYPVDAQETSAETTTSATAETVASTTTAAETATSSQTSSEVPKPVVVEPNSVTVEREDDVDHITIRDTDDNPWDSGRKASDEYIWGVKRTGDGDITRIVKVVADGEELDPQYFGYVNGEDFDVIGIDEDAFWTIPPMKLEIEVETTEAGEYAIAEPEEVPTARELSETGYGRTDQAAATVNPEGVGMARAAAPGNIPGVPGEQDQELNLSSPKAEWVNSNPQLQFKVNESGSWRMTRFAIKKDKNDTNSKDITGPVRIQVIRDGAVVSDRTIDPEKIFWGKNAKGKSYDTEFQLIPDTMDLFVQGGDTVILNPVGPPNGTYRVQMWGQDLDNEPQDHDVTVIGEGIPVSDPKTVGSNPYETTFNIGSRSNFSSAKVTLSPSVRLEDVFLSVPIEAADGVRLEHEVKTFSDRVEITWYPTKNGVRVDSVVVPAGSTATLRTSYRSQPTREELLALKGSAADPIETGSRLPIAPIEESDVPPITSPGDRCVHRDTSPVQRKPRRELTQAEEDYGFRRYIVASPVSTGSRISSQLYLLVDGEDGRMQTHEVGPKSGWVYNALAFNKNDNYLYAISEPRYYTNNGYVDDPCFRAGHLLQIDPYTGEVFDLGKVSGFQGQLPENKNSNVANDLGSGVNSGSFDEGGNYWVSASSNWGTGMLYRIDLDRKTASTNAKLQNADSSQPFAEKTPYRTVSEDLVSLPGAPGYLWGLQSSWANPSEPGRVFLERVSTNGESAVRIDITNMLVPGTQQTVGEFMGAAPNKFHVFGQAWLEKDGSMAFGLGGGSVSAGTHEAQVLKLKVENASASYSDRKKIAVKITGTSWGPVSYNTDGTSAQAIENPRPPVEPNITKRAIGAAEKLNDGTYRVKYLVEVQNPDTSRDATYRRVIDQPAVPSGVSILKASWVKTDEFGSEGRRIQQSGSGPFVLSEQDIIRPRGATEAGRSSSGSHSFELEMIVAIEDSVTAPESEVCSVNSGFIFNAATVGSKTATACVPPPENASETVKLHLVKVSKDTFDHGDIAGALIEGAEFELHEVSDVSEQTGESTVLQFDPESNKFSTEELTPGRYRLVETKAPKDVDGRSYSLLVAPIEFEIRIVKENGHSKVQVDFDSGEIMARQIPTEDSPGQWNLSSSDAVIAVANVRQGDLPKTGGMGVQLPILFGSALIAAGALMGRRKVAA</sequence>
<organism evidence="3 4">
    <name type="scientific">Corynebacterium jeddahense</name>
    <dbReference type="NCBI Taxonomy" id="1414719"/>
    <lineage>
        <taxon>Bacteria</taxon>
        <taxon>Bacillati</taxon>
        <taxon>Actinomycetota</taxon>
        <taxon>Actinomycetes</taxon>
        <taxon>Mycobacteriales</taxon>
        <taxon>Corynebacteriaceae</taxon>
        <taxon>Corynebacterium</taxon>
    </lineage>
</organism>
<name>A0ABY7UMR7_9CORY</name>
<dbReference type="EMBL" id="CP063194">
    <property type="protein sequence ID" value="WCZ39664.1"/>
    <property type="molecule type" value="Genomic_DNA"/>
</dbReference>
<dbReference type="InterPro" id="IPR011044">
    <property type="entry name" value="Quino_amine_DH_bsu"/>
</dbReference>
<protein>
    <recommendedName>
        <fullName evidence="2">DUF6923 domain-containing protein</fullName>
    </recommendedName>
</protein>
<proteinExistence type="predicted"/>
<gene>
    <name evidence="3" type="ORF">CJEDD_10470</name>
</gene>